<dbReference type="AlphaFoldDB" id="A0A1G8GTE4"/>
<evidence type="ECO:0000313" key="2">
    <source>
        <dbReference type="EMBL" id="SDH97639.1"/>
    </source>
</evidence>
<accession>A0A1G8GTE4</accession>
<evidence type="ECO:0000259" key="1">
    <source>
        <dbReference type="PROSITE" id="PS51186"/>
    </source>
</evidence>
<sequence length="168" mass="19045">MKVSFRKLVPEDACRLLSLQHFLDEETAFMLLEPDERQTSVQQVREMIETKGRSVHSILIGAEADGELAGYISVSGGELKRIRHSAYIVIGIRKAFQGLGIGSGLFREMEAWARTSGIVRLELTVMAHNERGIALYRKCGFEIEGMKKKSLYIDGEWIDEYYMGKILD</sequence>
<evidence type="ECO:0000313" key="3">
    <source>
        <dbReference type="Proteomes" id="UP000199050"/>
    </source>
</evidence>
<dbReference type="PANTHER" id="PTHR43415:SF3">
    <property type="entry name" value="GNAT-FAMILY ACETYLTRANSFERASE"/>
    <property type="match status" value="1"/>
</dbReference>
<dbReference type="GO" id="GO:0016747">
    <property type="term" value="F:acyltransferase activity, transferring groups other than amino-acyl groups"/>
    <property type="evidence" value="ECO:0007669"/>
    <property type="project" value="InterPro"/>
</dbReference>
<dbReference type="Proteomes" id="UP000199050">
    <property type="component" value="Unassembled WGS sequence"/>
</dbReference>
<dbReference type="CDD" id="cd04301">
    <property type="entry name" value="NAT_SF"/>
    <property type="match status" value="1"/>
</dbReference>
<dbReference type="Pfam" id="PF00583">
    <property type="entry name" value="Acetyltransf_1"/>
    <property type="match status" value="1"/>
</dbReference>
<dbReference type="InterPro" id="IPR016181">
    <property type="entry name" value="Acyl_CoA_acyltransferase"/>
</dbReference>
<name>A0A1G8GTE4_9BACL</name>
<dbReference type="PROSITE" id="PS51186">
    <property type="entry name" value="GNAT"/>
    <property type="match status" value="1"/>
</dbReference>
<dbReference type="RefSeq" id="WP_090711917.1">
    <property type="nucleotide sequence ID" value="NZ_CBCSKY010000003.1"/>
</dbReference>
<dbReference type="Gene3D" id="3.40.630.30">
    <property type="match status" value="1"/>
</dbReference>
<dbReference type="InterPro" id="IPR000182">
    <property type="entry name" value="GNAT_dom"/>
</dbReference>
<dbReference type="STRING" id="1174501.SAMN05216192_102192"/>
<keyword evidence="3" id="KW-1185">Reference proteome</keyword>
<dbReference type="SUPFAM" id="SSF55729">
    <property type="entry name" value="Acyl-CoA N-acyltransferases (Nat)"/>
    <property type="match status" value="1"/>
</dbReference>
<reference evidence="3" key="1">
    <citation type="submission" date="2016-10" db="EMBL/GenBank/DDBJ databases">
        <authorList>
            <person name="Varghese N."/>
            <person name="Submissions S."/>
        </authorList>
    </citation>
    <scope>NUCLEOTIDE SEQUENCE [LARGE SCALE GENOMIC DNA]</scope>
    <source>
        <strain evidence="3">CGMCC 1.11012</strain>
    </source>
</reference>
<dbReference type="OrthoDB" id="948250at2"/>
<organism evidence="2 3">
    <name type="scientific">Paenibacillus typhae</name>
    <dbReference type="NCBI Taxonomy" id="1174501"/>
    <lineage>
        <taxon>Bacteria</taxon>
        <taxon>Bacillati</taxon>
        <taxon>Bacillota</taxon>
        <taxon>Bacilli</taxon>
        <taxon>Bacillales</taxon>
        <taxon>Paenibacillaceae</taxon>
        <taxon>Paenibacillus</taxon>
    </lineage>
</organism>
<gene>
    <name evidence="2" type="ORF">SAMN05216192_102192</name>
</gene>
<feature type="domain" description="N-acetyltransferase" evidence="1">
    <location>
        <begin position="3"/>
        <end position="168"/>
    </location>
</feature>
<dbReference type="EMBL" id="FNDX01000002">
    <property type="protein sequence ID" value="SDH97639.1"/>
    <property type="molecule type" value="Genomic_DNA"/>
</dbReference>
<keyword evidence="2" id="KW-0808">Transferase</keyword>
<dbReference type="PANTHER" id="PTHR43415">
    <property type="entry name" value="SPERMIDINE N(1)-ACETYLTRANSFERASE"/>
    <property type="match status" value="1"/>
</dbReference>
<proteinExistence type="predicted"/>
<protein>
    <submittedName>
        <fullName evidence="2">Protein N-acetyltransferase, RimJ/RimL family</fullName>
    </submittedName>
</protein>